<accession>A0ABW4Z991</accession>
<sequence>MQKSLIALAVSLSLLSLHQAHGANPRGASAINDIPYGIEAVTQYRTEYNYRGFILAQDALDFQLGSQLAFNNTTYLNAAAWYGAEVGDGDFTEAGFLADLRKDFDLLTLSLSGTYRSYSNTFFESGTNIEAAAIYHFTREFDIAGRVAYDTGAEGWYSNLAAHYYFRLNDDSYINLNGGVSFVDKYYLRSGFNDFFAKVSYTYNINQMVSISPYVGTSILLDNKDLGRDSLHGGIYFAVSF</sequence>
<dbReference type="EMBL" id="JBHUJB010000022">
    <property type="protein sequence ID" value="MFD2158391.1"/>
    <property type="molecule type" value="Genomic_DNA"/>
</dbReference>
<organism evidence="2 3">
    <name type="scientific">Rubritalea tangerina</name>
    <dbReference type="NCBI Taxonomy" id="430798"/>
    <lineage>
        <taxon>Bacteria</taxon>
        <taxon>Pseudomonadati</taxon>
        <taxon>Verrucomicrobiota</taxon>
        <taxon>Verrucomicrobiia</taxon>
        <taxon>Verrucomicrobiales</taxon>
        <taxon>Rubritaleaceae</taxon>
        <taxon>Rubritalea</taxon>
    </lineage>
</organism>
<reference evidence="3" key="1">
    <citation type="journal article" date="2019" name="Int. J. Syst. Evol. Microbiol.">
        <title>The Global Catalogue of Microorganisms (GCM) 10K type strain sequencing project: providing services to taxonomists for standard genome sequencing and annotation.</title>
        <authorList>
            <consortium name="The Broad Institute Genomics Platform"/>
            <consortium name="The Broad Institute Genome Sequencing Center for Infectious Disease"/>
            <person name="Wu L."/>
            <person name="Ma J."/>
        </authorList>
    </citation>
    <scope>NUCLEOTIDE SEQUENCE [LARGE SCALE GENOMIC DNA]</scope>
    <source>
        <strain evidence="3">CCUG 57942</strain>
    </source>
</reference>
<dbReference type="RefSeq" id="WP_377177681.1">
    <property type="nucleotide sequence ID" value="NZ_JBHUJB010000022.1"/>
</dbReference>
<evidence type="ECO:0000256" key="1">
    <source>
        <dbReference type="SAM" id="SignalP"/>
    </source>
</evidence>
<keyword evidence="3" id="KW-1185">Reference proteome</keyword>
<feature type="signal peptide" evidence="1">
    <location>
        <begin position="1"/>
        <end position="22"/>
    </location>
</feature>
<gene>
    <name evidence="2" type="ORF">ACFSW8_05735</name>
</gene>
<evidence type="ECO:0000313" key="3">
    <source>
        <dbReference type="Proteomes" id="UP001597389"/>
    </source>
</evidence>
<dbReference type="Proteomes" id="UP001597389">
    <property type="component" value="Unassembled WGS sequence"/>
</dbReference>
<name>A0ABW4Z991_9BACT</name>
<keyword evidence="1" id="KW-0732">Signal</keyword>
<proteinExistence type="predicted"/>
<feature type="chain" id="PRO_5045811982" description="YaiO family outer membrane beta-barrel protein" evidence="1">
    <location>
        <begin position="23"/>
        <end position="241"/>
    </location>
</feature>
<comment type="caution">
    <text evidence="2">The sequence shown here is derived from an EMBL/GenBank/DDBJ whole genome shotgun (WGS) entry which is preliminary data.</text>
</comment>
<evidence type="ECO:0000313" key="2">
    <source>
        <dbReference type="EMBL" id="MFD2158391.1"/>
    </source>
</evidence>
<protein>
    <recommendedName>
        <fullName evidence="4">YaiO family outer membrane beta-barrel protein</fullName>
    </recommendedName>
</protein>
<evidence type="ECO:0008006" key="4">
    <source>
        <dbReference type="Google" id="ProtNLM"/>
    </source>
</evidence>